<evidence type="ECO:0000259" key="8">
    <source>
        <dbReference type="PROSITE" id="PS01033"/>
    </source>
</evidence>
<keyword evidence="4" id="KW-0479">Metal-binding</keyword>
<dbReference type="InterPro" id="IPR044399">
    <property type="entry name" value="Mb-like_M"/>
</dbReference>
<dbReference type="InterPro" id="IPR009050">
    <property type="entry name" value="Globin-like_sf"/>
</dbReference>
<dbReference type="GO" id="GO:0046872">
    <property type="term" value="F:metal ion binding"/>
    <property type="evidence" value="ECO:0007669"/>
    <property type="project" value="UniProtKB-KW"/>
</dbReference>
<feature type="chain" id="PRO_5012542589" evidence="7">
    <location>
        <begin position="16"/>
        <end position="167"/>
    </location>
</feature>
<evidence type="ECO:0000256" key="1">
    <source>
        <dbReference type="ARBA" id="ARBA00022448"/>
    </source>
</evidence>
<feature type="domain" description="Globin" evidence="8">
    <location>
        <begin position="18"/>
        <end position="162"/>
    </location>
</feature>
<dbReference type="InterPro" id="IPR002336">
    <property type="entry name" value="Erythrocruorin"/>
</dbReference>
<dbReference type="GO" id="GO:0019825">
    <property type="term" value="F:oxygen binding"/>
    <property type="evidence" value="ECO:0007669"/>
    <property type="project" value="InterPro"/>
</dbReference>
<dbReference type="PANTHER" id="PTHR47217">
    <property type="entry name" value="GLOBIN-LIKE PROTEIN"/>
    <property type="match status" value="1"/>
</dbReference>
<name>V5YLR7_9DIPT</name>
<gene>
    <name evidence="9" type="primary">PnHb10</name>
</gene>
<dbReference type="InterPro" id="IPR000971">
    <property type="entry name" value="Globin"/>
</dbReference>
<dbReference type="GO" id="GO:0005833">
    <property type="term" value="C:hemoglobin complex"/>
    <property type="evidence" value="ECO:0007669"/>
    <property type="project" value="InterPro"/>
</dbReference>
<proteinExistence type="evidence at transcript level"/>
<evidence type="ECO:0000256" key="6">
    <source>
        <dbReference type="RuleBase" id="RU000356"/>
    </source>
</evidence>
<keyword evidence="5" id="KW-0408">Iron</keyword>
<dbReference type="GO" id="GO:0005344">
    <property type="term" value="F:oxygen carrier activity"/>
    <property type="evidence" value="ECO:0007669"/>
    <property type="project" value="UniProtKB-KW"/>
</dbReference>
<dbReference type="PRINTS" id="PR00611">
    <property type="entry name" value="ERYTHCRUORIN"/>
</dbReference>
<dbReference type="GO" id="GO:0020037">
    <property type="term" value="F:heme binding"/>
    <property type="evidence" value="ECO:0007669"/>
    <property type="project" value="InterPro"/>
</dbReference>
<dbReference type="GO" id="GO:0005576">
    <property type="term" value="C:extracellular region"/>
    <property type="evidence" value="ECO:0007669"/>
    <property type="project" value="InterPro"/>
</dbReference>
<sequence>MKFLIVLALVGAAVAYTPLSSGDADLVRSAWDKVKHSEVDILAAVFSAHPDIQAKFPAFVGKDLASIKGSAAFALHATRIVSFVSEVLALAGNSATVPAIKTLVNQLGQNHKNRGVTKDQFNEFRASLTSYVSGHAPWGDNVAAAWNHALDNVYEIIFSNLDGHPVA</sequence>
<feature type="signal peptide" evidence="7">
    <location>
        <begin position="1"/>
        <end position="15"/>
    </location>
</feature>
<dbReference type="PROSITE" id="PS01033">
    <property type="entry name" value="GLOBIN"/>
    <property type="match status" value="1"/>
</dbReference>
<dbReference type="Gene3D" id="1.10.490.10">
    <property type="entry name" value="Globins"/>
    <property type="match status" value="1"/>
</dbReference>
<dbReference type="PANTHER" id="PTHR47217:SF1">
    <property type="entry name" value="GLOBIN-LIKE PROTEIN"/>
    <property type="match status" value="1"/>
</dbReference>
<evidence type="ECO:0000256" key="5">
    <source>
        <dbReference type="ARBA" id="ARBA00023004"/>
    </source>
</evidence>
<accession>V5YLR7</accession>
<protein>
    <submittedName>
        <fullName evidence="9">Globin</fullName>
    </submittedName>
</protein>
<keyword evidence="2 6" id="KW-0349">Heme</keyword>
<dbReference type="EMBL" id="AB872476">
    <property type="protein sequence ID" value="BAO18435.1"/>
    <property type="molecule type" value="mRNA"/>
</dbReference>
<comment type="similarity">
    <text evidence="6">Belongs to the globin family.</text>
</comment>
<evidence type="ECO:0000256" key="7">
    <source>
        <dbReference type="SAM" id="SignalP"/>
    </source>
</evidence>
<organism evidence="9">
    <name type="scientific">Polypedilum nubifer</name>
    <dbReference type="NCBI Taxonomy" id="54969"/>
    <lineage>
        <taxon>Eukaryota</taxon>
        <taxon>Metazoa</taxon>
        <taxon>Ecdysozoa</taxon>
        <taxon>Arthropoda</taxon>
        <taxon>Hexapoda</taxon>
        <taxon>Insecta</taxon>
        <taxon>Pterygota</taxon>
        <taxon>Neoptera</taxon>
        <taxon>Endopterygota</taxon>
        <taxon>Diptera</taxon>
        <taxon>Nematocera</taxon>
        <taxon>Chironomoidea</taxon>
        <taxon>Chironomidae</taxon>
        <taxon>Chironominae</taxon>
        <taxon>Polypedilum</taxon>
        <taxon>Polypedilum</taxon>
    </lineage>
</organism>
<evidence type="ECO:0000256" key="3">
    <source>
        <dbReference type="ARBA" id="ARBA00022621"/>
    </source>
</evidence>
<keyword evidence="3 6" id="KW-0561">Oxygen transport</keyword>
<dbReference type="CDD" id="cd01040">
    <property type="entry name" value="Mb-like"/>
    <property type="match status" value="1"/>
</dbReference>
<evidence type="ECO:0000256" key="4">
    <source>
        <dbReference type="ARBA" id="ARBA00022723"/>
    </source>
</evidence>
<reference evidence="9" key="1">
    <citation type="submission" date="2013-11" db="EMBL/GenBank/DDBJ databases">
        <title>The genome of the anhydrobiotic midge reveals evolution of complete desiccation tolerance.</title>
        <authorList>
            <person name="Gusev O."/>
            <person name="Suetsugu Y."/>
            <person name="Cornette R."/>
            <person name="Kawashima T."/>
            <person name="Logacheva M."/>
            <person name="Kondrashov A."/>
            <person name="Penin A."/>
            <person name="Hatanaka R."/>
            <person name="Kikuta S."/>
            <person name="Shimura S."/>
            <person name="Katayose Y."/>
            <person name="Matsumoto T."/>
            <person name="Shagimardanova E."/>
            <person name="Alexeev D."/>
            <person name="Govorun V."/>
            <person name="Wisecaver J."/>
            <person name="Mikheyev A."/>
            <person name="Koyanagi R."/>
            <person name="Nishiyama T."/>
            <person name="Shigenobu S."/>
            <person name="Shibata F.T."/>
            <person name="Galygina V."/>
            <person name="Hasebe M."/>
            <person name="Okuda T."/>
            <person name="Satoh N."/>
            <person name="Kikawada T."/>
        </authorList>
    </citation>
    <scope>NUCLEOTIDE SEQUENCE</scope>
</reference>
<evidence type="ECO:0000313" key="9">
    <source>
        <dbReference type="EMBL" id="BAO18435.1"/>
    </source>
</evidence>
<keyword evidence="7" id="KW-0732">Signal</keyword>
<dbReference type="AlphaFoldDB" id="V5YLR7"/>
<dbReference type="SUPFAM" id="SSF46458">
    <property type="entry name" value="Globin-like"/>
    <property type="match status" value="1"/>
</dbReference>
<evidence type="ECO:0000256" key="2">
    <source>
        <dbReference type="ARBA" id="ARBA00022617"/>
    </source>
</evidence>
<keyword evidence="1 6" id="KW-0813">Transport</keyword>
<dbReference type="Pfam" id="PF00042">
    <property type="entry name" value="Globin"/>
    <property type="match status" value="1"/>
</dbReference>
<dbReference type="InterPro" id="IPR012292">
    <property type="entry name" value="Globin/Proto"/>
</dbReference>